<organism evidence="3 4">
    <name type="scientific">Sorangium atrum</name>
    <dbReference type="NCBI Taxonomy" id="2995308"/>
    <lineage>
        <taxon>Bacteria</taxon>
        <taxon>Pseudomonadati</taxon>
        <taxon>Myxococcota</taxon>
        <taxon>Polyangia</taxon>
        <taxon>Polyangiales</taxon>
        <taxon>Polyangiaceae</taxon>
        <taxon>Sorangium</taxon>
    </lineage>
</organism>
<sequence length="443" mass="45447">MRTLALIVATSLVSGCSPKVRDFPGDHDVGSGGSGAGGSSGATTSSSDTASSSDATSSGASSSSGGGTDSCVDPAEDCPPAQGACMEAVCSEGECAERPRPARTPCGADGSAQCDGTGDCVTCAGGMACECGEPGCPNTCGSMDVMVMPPSCAGGGPGAGDSCGPGDASCCGNRMVPCGTFLRGYDGTPSTDDSFPAAISDFRLDKYEITVGRFRAFVDAGQGVQESPPAIGAGRHPHVNGSGWVAGWNTRLAPNTAALKAALQCNGDRLWTWTDAPGANEELPINCITWFEAFAFCAWDGGRLPSEAEWNYAAAGGDEHRPYPWGSEIDGDRASYSCTGDGSAAGACALSDILPVGSKPRGDGRWGHSDLAGNLWEWTMDWWRDAPPTPCIDCVHRVDGDRDATRVTRGGSYRAPAADVRAGNRDFSYPIDRVNNIGARCAR</sequence>
<dbReference type="RefSeq" id="WP_272094265.1">
    <property type="nucleotide sequence ID" value="NZ_JAQNDK010000001.1"/>
</dbReference>
<keyword evidence="4" id="KW-1185">Reference proteome</keyword>
<feature type="compositionally biased region" description="Low complexity" evidence="1">
    <location>
        <begin position="41"/>
        <end position="63"/>
    </location>
</feature>
<evidence type="ECO:0000313" key="4">
    <source>
        <dbReference type="Proteomes" id="UP001217485"/>
    </source>
</evidence>
<feature type="compositionally biased region" description="Basic and acidic residues" evidence="1">
    <location>
        <begin position="19"/>
        <end position="29"/>
    </location>
</feature>
<dbReference type="SUPFAM" id="SSF56436">
    <property type="entry name" value="C-type lectin-like"/>
    <property type="match status" value="1"/>
</dbReference>
<comment type="caution">
    <text evidence="3">The sequence shown here is derived from an EMBL/GenBank/DDBJ whole genome shotgun (WGS) entry which is preliminary data.</text>
</comment>
<dbReference type="PROSITE" id="PS51257">
    <property type="entry name" value="PROKAR_LIPOPROTEIN"/>
    <property type="match status" value="1"/>
</dbReference>
<evidence type="ECO:0000256" key="1">
    <source>
        <dbReference type="SAM" id="MobiDB-lite"/>
    </source>
</evidence>
<reference evidence="3 4" key="1">
    <citation type="submission" date="2023-01" db="EMBL/GenBank/DDBJ databases">
        <title>Minimal conservation of predation-associated metabolite biosynthetic gene clusters underscores biosynthetic potential of Myxococcota including descriptions for ten novel species: Archangium lansinium sp. nov., Myxococcus landrumus sp. nov., Nannocystis bai.</title>
        <authorList>
            <person name="Ahearne A."/>
            <person name="Stevens C."/>
            <person name="Dowd S."/>
        </authorList>
    </citation>
    <scope>NUCLEOTIDE SEQUENCE [LARGE SCALE GENOMIC DNA]</scope>
    <source>
        <strain evidence="3 4">WIWO2</strain>
    </source>
</reference>
<dbReference type="InterPro" id="IPR042095">
    <property type="entry name" value="SUMF_sf"/>
</dbReference>
<dbReference type="Pfam" id="PF03781">
    <property type="entry name" value="FGE-sulfatase"/>
    <property type="match status" value="1"/>
</dbReference>
<evidence type="ECO:0000259" key="2">
    <source>
        <dbReference type="Pfam" id="PF03781"/>
    </source>
</evidence>
<feature type="region of interest" description="Disordered" evidence="1">
    <location>
        <begin position="17"/>
        <end position="68"/>
    </location>
</feature>
<feature type="domain" description="Sulfatase-modifying factor enzyme-like" evidence="2">
    <location>
        <begin position="176"/>
        <end position="443"/>
    </location>
</feature>
<dbReference type="InterPro" id="IPR005532">
    <property type="entry name" value="SUMF_dom"/>
</dbReference>
<dbReference type="Gene3D" id="3.90.1580.10">
    <property type="entry name" value="paralog of FGE (formylglycine-generating enzyme)"/>
    <property type="match status" value="1"/>
</dbReference>
<proteinExistence type="predicted"/>
<gene>
    <name evidence="3" type="ORF">POL72_07110</name>
</gene>
<dbReference type="EMBL" id="JAQNDK010000001">
    <property type="protein sequence ID" value="MDC0677508.1"/>
    <property type="molecule type" value="Genomic_DNA"/>
</dbReference>
<protein>
    <submittedName>
        <fullName evidence="3">SUMF1/EgtB/PvdO family nonheme iron enzyme</fullName>
    </submittedName>
</protein>
<dbReference type="Proteomes" id="UP001217485">
    <property type="component" value="Unassembled WGS sequence"/>
</dbReference>
<dbReference type="InterPro" id="IPR016187">
    <property type="entry name" value="CTDL_fold"/>
</dbReference>
<dbReference type="PANTHER" id="PTHR23150:SF19">
    <property type="entry name" value="FORMYLGLYCINE-GENERATING ENZYME"/>
    <property type="match status" value="1"/>
</dbReference>
<name>A0ABT5BUV0_9BACT</name>
<evidence type="ECO:0000313" key="3">
    <source>
        <dbReference type="EMBL" id="MDC0677508.1"/>
    </source>
</evidence>
<feature type="compositionally biased region" description="Gly residues" evidence="1">
    <location>
        <begin position="30"/>
        <end position="40"/>
    </location>
</feature>
<accession>A0ABT5BUV0</accession>
<dbReference type="PANTHER" id="PTHR23150">
    <property type="entry name" value="SULFATASE MODIFYING FACTOR 1, 2"/>
    <property type="match status" value="1"/>
</dbReference>
<dbReference type="InterPro" id="IPR051043">
    <property type="entry name" value="Sulfatase_Mod_Factor_Kinase"/>
</dbReference>